<dbReference type="InterPro" id="IPR027417">
    <property type="entry name" value="P-loop_NTPase"/>
</dbReference>
<dbReference type="SUPFAM" id="SSF52540">
    <property type="entry name" value="P-loop containing nucleoside triphosphate hydrolases"/>
    <property type="match status" value="1"/>
</dbReference>
<reference evidence="2 3" key="1">
    <citation type="submission" date="2023-08" db="EMBL/GenBank/DDBJ databases">
        <authorList>
            <person name="Palmer J.M."/>
        </authorList>
    </citation>
    <scope>NUCLEOTIDE SEQUENCE [LARGE SCALE GENOMIC DNA]</scope>
    <source>
        <strain evidence="2 3">TWF481</strain>
    </source>
</reference>
<protein>
    <recommendedName>
        <fullName evidence="4">Zona occludens toxin N-terminal domain-containing protein</fullName>
    </recommendedName>
</protein>
<evidence type="ECO:0000256" key="1">
    <source>
        <dbReference type="SAM" id="MobiDB-lite"/>
    </source>
</evidence>
<name>A0AAV9WF36_9PEZI</name>
<dbReference type="EMBL" id="JAVHJL010000003">
    <property type="protein sequence ID" value="KAK6507036.1"/>
    <property type="molecule type" value="Genomic_DNA"/>
</dbReference>
<evidence type="ECO:0000313" key="3">
    <source>
        <dbReference type="Proteomes" id="UP001370758"/>
    </source>
</evidence>
<evidence type="ECO:0000313" key="2">
    <source>
        <dbReference type="EMBL" id="KAK6507036.1"/>
    </source>
</evidence>
<dbReference type="Proteomes" id="UP001370758">
    <property type="component" value="Unassembled WGS sequence"/>
</dbReference>
<organism evidence="2 3">
    <name type="scientific">Arthrobotrys musiformis</name>
    <dbReference type="NCBI Taxonomy" id="47236"/>
    <lineage>
        <taxon>Eukaryota</taxon>
        <taxon>Fungi</taxon>
        <taxon>Dikarya</taxon>
        <taxon>Ascomycota</taxon>
        <taxon>Pezizomycotina</taxon>
        <taxon>Orbiliomycetes</taxon>
        <taxon>Orbiliales</taxon>
        <taxon>Orbiliaceae</taxon>
        <taxon>Arthrobotrys</taxon>
    </lineage>
</organism>
<feature type="compositionally biased region" description="Polar residues" evidence="1">
    <location>
        <begin position="176"/>
        <end position="209"/>
    </location>
</feature>
<evidence type="ECO:0008006" key="4">
    <source>
        <dbReference type="Google" id="ProtNLM"/>
    </source>
</evidence>
<proteinExistence type="predicted"/>
<dbReference type="AlphaFoldDB" id="A0AAV9WF36"/>
<feature type="compositionally biased region" description="Pro residues" evidence="1">
    <location>
        <begin position="157"/>
        <end position="166"/>
    </location>
</feature>
<comment type="caution">
    <text evidence="2">The sequence shown here is derived from an EMBL/GenBank/DDBJ whole genome shotgun (WGS) entry which is preliminary data.</text>
</comment>
<gene>
    <name evidence="2" type="ORF">TWF481_005489</name>
</gene>
<sequence>MTQKLDDAITKGANSLDQLNKTDKNLLLCWLYDGIYQHLSGGLPFDVNSVCELAAQLPRSGPLINYSGGIIGMTIAAHAKFDNWKTRPMPKKKVKALFPHWKQWKHPASNQPPIQTANPAPTFQTANPAPTFQAPTAPRAFRAQETYAAPGPSAYPASPPPRPPSTFPSAVAVENASYTSWNAPQTPSNHHNGWDNSNHAHTHVWSNGQGVEDSRGERAYPTPKSSPKGGNADTFEPLKGKAPVRSWETQPIMESTHPWQTSGDDVSLRNLEDDDVSAEDLFETPTKSLIEDLLSKAYLLFLDKKSQSNIEGTLKFAPLFTSDTVRGTSSEAIPPQSAILGEFLDSGSEDSSEQRLIMLNTNTPWMAFICGLQGAGKSHTLTVMLENSLIPHGSVNILRKPLAGMVFHYAAYHSGVSMPCEAAHLANTGGNSRNPALKVTVLVSRSNFISMKAAYANIPNITIKEFMLNPSQLTINTMLHLMSVQDSNGALYIQIVHRVLRDIKYENDTTGSQFDYKVFKQRIFREGLTGMQRGPLEQRLSLLESFIAAEEGVNNFAATPGALTIVDLTCPFVDAETACVLFSICNELFTSAPCPSGKIIALDEAHRYMSNTDGGTATAAVQRFAESIISNIRLQRHLGMRTIISTQDPFVHPELLELASMVVLHRFSSPRWFEFIKKHVGFDTTPSQEGESSPGGWDEENRKEEVGMFKKIANLNTGEAYVYCPQMLVAETIGWGGATLKKFGNVLFKMATRAKITVDGGASRNVF</sequence>
<keyword evidence="3" id="KW-1185">Reference proteome</keyword>
<accession>A0AAV9WF36</accession>
<dbReference type="Gene3D" id="3.40.50.300">
    <property type="entry name" value="P-loop containing nucleotide triphosphate hydrolases"/>
    <property type="match status" value="1"/>
</dbReference>
<feature type="region of interest" description="Disordered" evidence="1">
    <location>
        <begin position="149"/>
        <end position="243"/>
    </location>
</feature>